<proteinExistence type="predicted"/>
<comment type="caution">
    <text evidence="1">The sequence shown here is derived from an EMBL/GenBank/DDBJ whole genome shotgun (WGS) entry which is preliminary data.</text>
</comment>
<dbReference type="AlphaFoldDB" id="A0A8X6XVZ6"/>
<dbReference type="EMBL" id="BMAV01013512">
    <property type="protein sequence ID" value="GFY61252.1"/>
    <property type="molecule type" value="Genomic_DNA"/>
</dbReference>
<sequence>MTRREAADERQVLSGRYIPGLYRGAVNKDKTVQPGRPSPYELCSRRHFSKTQELSRRLSPYPCATDCAAARYLRQLEKKVHT</sequence>
<evidence type="ECO:0000313" key="1">
    <source>
        <dbReference type="EMBL" id="GFY61252.1"/>
    </source>
</evidence>
<reference evidence="1" key="1">
    <citation type="submission" date="2020-08" db="EMBL/GenBank/DDBJ databases">
        <title>Multicomponent nature underlies the extraordinary mechanical properties of spider dragline silk.</title>
        <authorList>
            <person name="Kono N."/>
            <person name="Nakamura H."/>
            <person name="Mori M."/>
            <person name="Yoshida Y."/>
            <person name="Ohtoshi R."/>
            <person name="Malay A.D."/>
            <person name="Moran D.A.P."/>
            <person name="Tomita M."/>
            <person name="Numata K."/>
            <person name="Arakawa K."/>
        </authorList>
    </citation>
    <scope>NUCLEOTIDE SEQUENCE</scope>
</reference>
<evidence type="ECO:0000313" key="2">
    <source>
        <dbReference type="Proteomes" id="UP000886998"/>
    </source>
</evidence>
<keyword evidence="2" id="KW-1185">Reference proteome</keyword>
<organism evidence="1 2">
    <name type="scientific">Trichonephila inaurata madagascariensis</name>
    <dbReference type="NCBI Taxonomy" id="2747483"/>
    <lineage>
        <taxon>Eukaryota</taxon>
        <taxon>Metazoa</taxon>
        <taxon>Ecdysozoa</taxon>
        <taxon>Arthropoda</taxon>
        <taxon>Chelicerata</taxon>
        <taxon>Arachnida</taxon>
        <taxon>Araneae</taxon>
        <taxon>Araneomorphae</taxon>
        <taxon>Entelegynae</taxon>
        <taxon>Araneoidea</taxon>
        <taxon>Nephilidae</taxon>
        <taxon>Trichonephila</taxon>
        <taxon>Trichonephila inaurata</taxon>
    </lineage>
</organism>
<dbReference type="Proteomes" id="UP000886998">
    <property type="component" value="Unassembled WGS sequence"/>
</dbReference>
<accession>A0A8X6XVZ6</accession>
<protein>
    <submittedName>
        <fullName evidence="1">Uncharacterized protein</fullName>
    </submittedName>
</protein>
<name>A0A8X6XVZ6_9ARAC</name>
<gene>
    <name evidence="1" type="ORF">TNIN_495851</name>
</gene>